<organism evidence="1 2">
    <name type="scientific">Mucuna pruriens</name>
    <name type="common">Velvet bean</name>
    <name type="synonym">Dolichos pruriens</name>
    <dbReference type="NCBI Taxonomy" id="157652"/>
    <lineage>
        <taxon>Eukaryota</taxon>
        <taxon>Viridiplantae</taxon>
        <taxon>Streptophyta</taxon>
        <taxon>Embryophyta</taxon>
        <taxon>Tracheophyta</taxon>
        <taxon>Spermatophyta</taxon>
        <taxon>Magnoliopsida</taxon>
        <taxon>eudicotyledons</taxon>
        <taxon>Gunneridae</taxon>
        <taxon>Pentapetalae</taxon>
        <taxon>rosids</taxon>
        <taxon>fabids</taxon>
        <taxon>Fabales</taxon>
        <taxon>Fabaceae</taxon>
        <taxon>Papilionoideae</taxon>
        <taxon>50 kb inversion clade</taxon>
        <taxon>NPAAA clade</taxon>
        <taxon>indigoferoid/millettioid clade</taxon>
        <taxon>Phaseoleae</taxon>
        <taxon>Mucuna</taxon>
    </lineage>
</organism>
<sequence>MTNSALNLFQFPRFTSRNYDNWYCRMEVLLGSQDEILVKTKNKDQQAFTFIYQSLDEVIFEMMSNVFTSKEAWEILETSLEDVDKVKKVHLQTLQGEFESLRMKKSKSILDFANRVIMVLNYMKRYREKMKDICVVENILCSLTIKFDFVVCLIEELKDLKSMIVDIRSLWRKVQKKT</sequence>
<accession>A0A371H8D6</accession>
<evidence type="ECO:0008006" key="3">
    <source>
        <dbReference type="Google" id="ProtNLM"/>
    </source>
</evidence>
<comment type="caution">
    <text evidence="1">The sequence shown here is derived from an EMBL/GenBank/DDBJ whole genome shotgun (WGS) entry which is preliminary data.</text>
</comment>
<reference evidence="1" key="1">
    <citation type="submission" date="2018-05" db="EMBL/GenBank/DDBJ databases">
        <title>Draft genome of Mucuna pruriens seed.</title>
        <authorList>
            <person name="Nnadi N.E."/>
            <person name="Vos R."/>
            <person name="Hasami M.H."/>
            <person name="Devisetty U.K."/>
            <person name="Aguiy J.C."/>
        </authorList>
    </citation>
    <scope>NUCLEOTIDE SEQUENCE [LARGE SCALE GENOMIC DNA]</scope>
    <source>
        <strain evidence="1">JCA_2017</strain>
    </source>
</reference>
<proteinExistence type="predicted"/>
<dbReference type="OrthoDB" id="8063676at2759"/>
<name>A0A371H8D6_MUCPR</name>
<dbReference type="EMBL" id="QJKJ01003317">
    <property type="protein sequence ID" value="RDX99059.1"/>
    <property type="molecule type" value="Genomic_DNA"/>
</dbReference>
<dbReference type="Proteomes" id="UP000257109">
    <property type="component" value="Unassembled WGS sequence"/>
</dbReference>
<protein>
    <recommendedName>
        <fullName evidence="3">DUF4219 domain-containing protein</fullName>
    </recommendedName>
</protein>
<dbReference type="Pfam" id="PF14223">
    <property type="entry name" value="Retrotran_gag_2"/>
    <property type="match status" value="1"/>
</dbReference>
<keyword evidence="2" id="KW-1185">Reference proteome</keyword>
<dbReference type="AlphaFoldDB" id="A0A371H8D6"/>
<gene>
    <name evidence="1" type="ORF">CR513_17950</name>
</gene>
<evidence type="ECO:0000313" key="2">
    <source>
        <dbReference type="Proteomes" id="UP000257109"/>
    </source>
</evidence>
<dbReference type="PANTHER" id="PTHR35317:SF28">
    <property type="entry name" value="ZINC FINGER, CCHC-TYPE, RIBONUCLEASE H-LIKE DOMAIN, GAG-PRE-INTEGRASE DOMAIN PROTEIN-RELATED"/>
    <property type="match status" value="1"/>
</dbReference>
<evidence type="ECO:0000313" key="1">
    <source>
        <dbReference type="EMBL" id="RDX99059.1"/>
    </source>
</evidence>
<feature type="non-terminal residue" evidence="1">
    <location>
        <position position="1"/>
    </location>
</feature>
<dbReference type="PANTHER" id="PTHR35317">
    <property type="entry name" value="OS04G0629600 PROTEIN"/>
    <property type="match status" value="1"/>
</dbReference>